<dbReference type="RefSeq" id="WP_310110575.1">
    <property type="nucleotide sequence ID" value="NZ_JAVDTN010000004.1"/>
</dbReference>
<evidence type="ECO:0000313" key="2">
    <source>
        <dbReference type="EMBL" id="MDR7163536.1"/>
    </source>
</evidence>
<dbReference type="Gene3D" id="2.160.20.10">
    <property type="entry name" value="Single-stranded right-handed beta-helix, Pectin lyase-like"/>
    <property type="match status" value="2"/>
</dbReference>
<gene>
    <name evidence="2" type="ORF">J2X12_001550</name>
</gene>
<dbReference type="SMART" id="SM00710">
    <property type="entry name" value="PbH1"/>
    <property type="match status" value="6"/>
</dbReference>
<dbReference type="InterPro" id="IPR006626">
    <property type="entry name" value="PbH1"/>
</dbReference>
<accession>A0AAW8N960</accession>
<evidence type="ECO:0000259" key="1">
    <source>
        <dbReference type="Pfam" id="PF13229"/>
    </source>
</evidence>
<comment type="caution">
    <text evidence="2">The sequence shown here is derived from an EMBL/GenBank/DDBJ whole genome shotgun (WGS) entry which is preliminary data.</text>
</comment>
<dbReference type="InterPro" id="IPR039448">
    <property type="entry name" value="Beta_helix"/>
</dbReference>
<dbReference type="EMBL" id="JAVDWN010000004">
    <property type="protein sequence ID" value="MDR7163536.1"/>
    <property type="molecule type" value="Genomic_DNA"/>
</dbReference>
<evidence type="ECO:0000313" key="3">
    <source>
        <dbReference type="Proteomes" id="UP001262032"/>
    </source>
</evidence>
<dbReference type="GeneID" id="97421932"/>
<sequence length="457" mass="49519">MTPPPRPFSRRTLLQGAAAGIASSAVFTDERTRSRGGRNTRYVSVFGSDSAPGTEAAPWRSLARIQDALRRGGLRRGDAVLLRRGDTFFGTLHEPSIKGTSGVLTVGAYGTGPRPKVAGYKVSKPAWVQHATGVWKLDITARSGQYSGNTGAPSTNVGFLKVAGLIRGWKRTSLDALANQWDFYSDETFVYVRSSFDPGDGVAIAVQQDGIRPASHSILDGIHIEGHGAHGIATGGSENIRIRNCRLEDLGGSRLSSDGTRYGNGIEVWIGASNIIMEDNTIRECYDVAFTMQGTAMKDAKSWTDIHFRNNRVENCNQTFEMWSAGDASPGSGHIRCTFTDNVCTDAGYSWAATIRPDTDGKGTHILTYDTELPVDVEVSRNQFIGARDSYINISGDRKAPTGLNLHHNIIKLGPGKKTDYQTAETIEQAAHWQSRTGKERGSTFGVLTTGRCEGRS</sequence>
<dbReference type="SUPFAM" id="SSF51126">
    <property type="entry name" value="Pectin lyase-like"/>
    <property type="match status" value="1"/>
</dbReference>
<proteinExistence type="predicted"/>
<feature type="domain" description="Right handed beta helix" evidence="1">
    <location>
        <begin position="211"/>
        <end position="378"/>
    </location>
</feature>
<reference evidence="2" key="1">
    <citation type="submission" date="2023-07" db="EMBL/GenBank/DDBJ databases">
        <title>Sorghum-associated microbial communities from plants grown in Nebraska, USA.</title>
        <authorList>
            <person name="Schachtman D."/>
        </authorList>
    </citation>
    <scope>NUCLEOTIDE SEQUENCE</scope>
    <source>
        <strain evidence="2">BE261</strain>
    </source>
</reference>
<dbReference type="Proteomes" id="UP001262032">
    <property type="component" value="Unassembled WGS sequence"/>
</dbReference>
<name>A0AAW8N960_PSEOX</name>
<dbReference type="InterPro" id="IPR011050">
    <property type="entry name" value="Pectin_lyase_fold/virulence"/>
</dbReference>
<protein>
    <recommendedName>
        <fullName evidence="1">Right handed beta helix domain-containing protein</fullName>
    </recommendedName>
</protein>
<dbReference type="AlphaFoldDB" id="A0AAW8N960"/>
<dbReference type="InterPro" id="IPR012334">
    <property type="entry name" value="Pectin_lyas_fold"/>
</dbReference>
<dbReference type="PROSITE" id="PS51318">
    <property type="entry name" value="TAT"/>
    <property type="match status" value="1"/>
</dbReference>
<organism evidence="2 3">
    <name type="scientific">Pseudarthrobacter oxydans</name>
    <name type="common">Arthrobacter oxydans</name>
    <dbReference type="NCBI Taxonomy" id="1671"/>
    <lineage>
        <taxon>Bacteria</taxon>
        <taxon>Bacillati</taxon>
        <taxon>Actinomycetota</taxon>
        <taxon>Actinomycetes</taxon>
        <taxon>Micrococcales</taxon>
        <taxon>Micrococcaceae</taxon>
        <taxon>Pseudarthrobacter</taxon>
    </lineage>
</organism>
<dbReference type="Pfam" id="PF13229">
    <property type="entry name" value="Beta_helix"/>
    <property type="match status" value="1"/>
</dbReference>
<dbReference type="InterPro" id="IPR006311">
    <property type="entry name" value="TAT_signal"/>
</dbReference>